<dbReference type="GO" id="GO:0005730">
    <property type="term" value="C:nucleolus"/>
    <property type="evidence" value="ECO:0000318"/>
    <property type="project" value="GO_Central"/>
</dbReference>
<dbReference type="OMA" id="VHNGGFY"/>
<accession>A0D1B4</accession>
<sequence length="637" mass="74724">MISYILNQSTSFQTSENKFDEVNRGTQTFRYKNRQLEAQKEKLSTECDPLQERTIGGNVNIMFSKFQMKTQFKRKNDEFDPINCVKNLINLSLNVLEDEFQVIHQQQNQNNQYSHISLEMQMIDQSDIEAFKLPPTAQQFQQPNKKTHKKPKNKKNKVDSQKKPQKNQTFTQKQHHQQPQIEQQIKEKQCNQTSPSNTHKMKYQTTSQKQQIVSSLNQIQKIEQKSKKDSSDLDAQFNHIGAVSTTTGNSQSESDDCQLQQDENNQKNSSIQKQSNKEKYKKKNQNNVEIVGNKQYPYSSQTTPIKRKQLNLNKSKTQDIDEFVNNIQVKSFQNKIRKRICFNRLHYIISMNSDLNIYAYGSFETGLDLEVSDVDIGIWGTQTLSYNQIVNFLQSINQLLKQTPFLVNSKLIQSHMPILKLELNPKTAFYNDDAYIQQNWQSFHLDQQDSGKIIQVDLTWIYQWSNIYNNPHLGFASTTIIKDWVNRFYWYRDIMLILKYLLKSKNLNDAHTGGISSFCLSIMLAAIYMCKHYTQNDKKSILLDFLKKYATQFDPLKEGIYIDGYGQLNPFIALDECPPYNPLTIYSPINYQIISQKAIRFPEIQEEFKKLYEHLTKSNKIQDYFDIPQKVNQQLFI</sequence>
<dbReference type="CDD" id="cd05402">
    <property type="entry name" value="NT_PAP_TUTase"/>
    <property type="match status" value="1"/>
</dbReference>
<dbReference type="InterPro" id="IPR045862">
    <property type="entry name" value="Trf4-like"/>
</dbReference>
<dbReference type="PANTHER" id="PTHR23092:SF48">
    <property type="entry name" value="NUCLEOTIDYLTRANSFERASE FAMILY PROTEIN"/>
    <property type="match status" value="1"/>
</dbReference>
<keyword evidence="4" id="KW-1185">Reference proteome</keyword>
<dbReference type="KEGG" id="ptm:GSPATT00012355001"/>
<dbReference type="InParanoid" id="A0D1B4"/>
<dbReference type="InterPro" id="IPR043519">
    <property type="entry name" value="NT_sf"/>
</dbReference>
<proteinExistence type="predicted"/>
<evidence type="ECO:0000313" key="3">
    <source>
        <dbReference type="EMBL" id="CAK76831.1"/>
    </source>
</evidence>
<dbReference type="PANTHER" id="PTHR23092">
    <property type="entry name" value="POLY(A) RNA POLYMERASE"/>
    <property type="match status" value="1"/>
</dbReference>
<dbReference type="SUPFAM" id="SSF81301">
    <property type="entry name" value="Nucleotidyltransferase"/>
    <property type="match status" value="1"/>
</dbReference>
<gene>
    <name evidence="3" type="ORF">GSPATT00012355001</name>
</gene>
<organism evidence="3 4">
    <name type="scientific">Paramecium tetraurelia</name>
    <dbReference type="NCBI Taxonomy" id="5888"/>
    <lineage>
        <taxon>Eukaryota</taxon>
        <taxon>Sar</taxon>
        <taxon>Alveolata</taxon>
        <taxon>Ciliophora</taxon>
        <taxon>Intramacronucleata</taxon>
        <taxon>Oligohymenophorea</taxon>
        <taxon>Peniculida</taxon>
        <taxon>Parameciidae</taxon>
        <taxon>Paramecium</taxon>
    </lineage>
</organism>
<dbReference type="Pfam" id="PF22600">
    <property type="entry name" value="MTPAP-like_central"/>
    <property type="match status" value="1"/>
</dbReference>
<feature type="region of interest" description="Disordered" evidence="1">
    <location>
        <begin position="136"/>
        <end position="209"/>
    </location>
</feature>
<evidence type="ECO:0000256" key="1">
    <source>
        <dbReference type="SAM" id="MobiDB-lite"/>
    </source>
</evidence>
<feature type="region of interest" description="Disordered" evidence="1">
    <location>
        <begin position="244"/>
        <end position="287"/>
    </location>
</feature>
<dbReference type="AlphaFoldDB" id="A0D1B4"/>
<name>A0D1B4_PARTE</name>
<dbReference type="eggNOG" id="KOG1906">
    <property type="taxonomic scope" value="Eukaryota"/>
</dbReference>
<dbReference type="GeneID" id="5030013"/>
<dbReference type="GO" id="GO:0031499">
    <property type="term" value="C:TRAMP complex"/>
    <property type="evidence" value="ECO:0000318"/>
    <property type="project" value="GO_Central"/>
</dbReference>
<evidence type="ECO:0000259" key="2">
    <source>
        <dbReference type="Pfam" id="PF22600"/>
    </source>
</evidence>
<dbReference type="GO" id="GO:0043634">
    <property type="term" value="P:polyadenylation-dependent ncRNA catabolic process"/>
    <property type="evidence" value="ECO:0000318"/>
    <property type="project" value="GO_Central"/>
</dbReference>
<dbReference type="InterPro" id="IPR054708">
    <property type="entry name" value="MTPAP-like_central"/>
</dbReference>
<dbReference type="GO" id="GO:1990817">
    <property type="term" value="F:poly(A) RNA polymerase activity"/>
    <property type="evidence" value="ECO:0000318"/>
    <property type="project" value="GO_Central"/>
</dbReference>
<feature type="compositionally biased region" description="Basic residues" evidence="1">
    <location>
        <begin position="145"/>
        <end position="155"/>
    </location>
</feature>
<dbReference type="STRING" id="5888.A0D1B4"/>
<dbReference type="EMBL" id="CT868252">
    <property type="protein sequence ID" value="CAK76831.1"/>
    <property type="molecule type" value="Genomic_DNA"/>
</dbReference>
<dbReference type="Gene3D" id="1.10.1410.10">
    <property type="match status" value="1"/>
</dbReference>
<feature type="domain" description="Poly(A) RNA polymerase mitochondrial-like central palm" evidence="2">
    <location>
        <begin position="318"/>
        <end position="422"/>
    </location>
</feature>
<dbReference type="SUPFAM" id="SSF81631">
    <property type="entry name" value="PAP/OAS1 substrate-binding domain"/>
    <property type="match status" value="1"/>
</dbReference>
<dbReference type="RefSeq" id="XP_001444228.1">
    <property type="nucleotide sequence ID" value="XM_001444191.1"/>
</dbReference>
<protein>
    <recommendedName>
        <fullName evidence="2">Poly(A) RNA polymerase mitochondrial-like central palm domain-containing protein</fullName>
    </recommendedName>
</protein>
<feature type="compositionally biased region" description="Polar residues" evidence="1">
    <location>
        <begin position="244"/>
        <end position="271"/>
    </location>
</feature>
<dbReference type="Gene3D" id="3.30.460.10">
    <property type="entry name" value="Beta Polymerase, domain 2"/>
    <property type="match status" value="1"/>
</dbReference>
<evidence type="ECO:0000313" key="4">
    <source>
        <dbReference type="Proteomes" id="UP000000600"/>
    </source>
</evidence>
<dbReference type="GO" id="GO:0031123">
    <property type="term" value="P:RNA 3'-end processing"/>
    <property type="evidence" value="ECO:0000318"/>
    <property type="project" value="GO_Central"/>
</dbReference>
<dbReference type="OrthoDB" id="273917at2759"/>
<dbReference type="Proteomes" id="UP000000600">
    <property type="component" value="Unassembled WGS sequence"/>
</dbReference>
<dbReference type="HOGENOM" id="CLU_476917_0_0_1"/>
<feature type="compositionally biased region" description="Polar residues" evidence="1">
    <location>
        <begin position="193"/>
        <end position="209"/>
    </location>
</feature>
<feature type="compositionally biased region" description="Low complexity" evidence="1">
    <location>
        <begin position="166"/>
        <end position="183"/>
    </location>
</feature>
<reference evidence="3 4" key="1">
    <citation type="journal article" date="2006" name="Nature">
        <title>Global trends of whole-genome duplications revealed by the ciliate Paramecium tetraurelia.</title>
        <authorList>
            <consortium name="Genoscope"/>
            <person name="Aury J.-M."/>
            <person name="Jaillon O."/>
            <person name="Duret L."/>
            <person name="Noel B."/>
            <person name="Jubin C."/>
            <person name="Porcel B.M."/>
            <person name="Segurens B."/>
            <person name="Daubin V."/>
            <person name="Anthouard V."/>
            <person name="Aiach N."/>
            <person name="Arnaiz O."/>
            <person name="Billaut A."/>
            <person name="Beisson J."/>
            <person name="Blanc I."/>
            <person name="Bouhouche K."/>
            <person name="Camara F."/>
            <person name="Duharcourt S."/>
            <person name="Guigo R."/>
            <person name="Gogendeau D."/>
            <person name="Katinka M."/>
            <person name="Keller A.-M."/>
            <person name="Kissmehl R."/>
            <person name="Klotz C."/>
            <person name="Koll F."/>
            <person name="Le Moue A."/>
            <person name="Lepere C."/>
            <person name="Malinsky S."/>
            <person name="Nowacki M."/>
            <person name="Nowak J.K."/>
            <person name="Plattner H."/>
            <person name="Poulain J."/>
            <person name="Ruiz F."/>
            <person name="Serrano V."/>
            <person name="Zagulski M."/>
            <person name="Dessen P."/>
            <person name="Betermier M."/>
            <person name="Weissenbach J."/>
            <person name="Scarpelli C."/>
            <person name="Schachter V."/>
            <person name="Sperling L."/>
            <person name="Meyer E."/>
            <person name="Cohen J."/>
            <person name="Wincker P."/>
        </authorList>
    </citation>
    <scope>NUCLEOTIDE SEQUENCE [LARGE SCALE GENOMIC DNA]</scope>
    <source>
        <strain evidence="3 4">Stock d4-2</strain>
    </source>
</reference>